<dbReference type="InterPro" id="IPR016039">
    <property type="entry name" value="Thiolase-like"/>
</dbReference>
<dbReference type="RefSeq" id="WP_344357514.1">
    <property type="nucleotide sequence ID" value="NZ_BAAASR010000006.1"/>
</dbReference>
<feature type="domain" description="Beta-ketoacyl-[acyl-carrier-protein] synthase III N-terminal" evidence="5">
    <location>
        <begin position="115"/>
        <end position="203"/>
    </location>
</feature>
<evidence type="ECO:0000256" key="1">
    <source>
        <dbReference type="ARBA" id="ARBA00022490"/>
    </source>
</evidence>
<dbReference type="Gene3D" id="3.40.47.10">
    <property type="match status" value="2"/>
</dbReference>
<dbReference type="InterPro" id="IPR013747">
    <property type="entry name" value="ACP_syn_III_C"/>
</dbReference>
<name>A0ABP5YLW8_9ACTN</name>
<dbReference type="PANTHER" id="PTHR34069">
    <property type="entry name" value="3-OXOACYL-[ACYL-CARRIER-PROTEIN] SYNTHASE 3"/>
    <property type="match status" value="1"/>
</dbReference>
<keyword evidence="1" id="KW-0963">Cytoplasm</keyword>
<gene>
    <name evidence="6" type="ORF">GCM10010393_12930</name>
</gene>
<protein>
    <submittedName>
        <fullName evidence="6">Ketoacyl-ACP synthase III</fullName>
    </submittedName>
</protein>
<comment type="caution">
    <text evidence="6">The sequence shown here is derived from an EMBL/GenBank/DDBJ whole genome shotgun (WGS) entry which is preliminary data.</text>
</comment>
<dbReference type="Pfam" id="PF08541">
    <property type="entry name" value="ACP_syn_III_C"/>
    <property type="match status" value="1"/>
</dbReference>
<dbReference type="SUPFAM" id="SSF53901">
    <property type="entry name" value="Thiolase-like"/>
    <property type="match status" value="2"/>
</dbReference>
<organism evidence="6 7">
    <name type="scientific">Streptomyces gobitricini</name>
    <dbReference type="NCBI Taxonomy" id="68211"/>
    <lineage>
        <taxon>Bacteria</taxon>
        <taxon>Bacillati</taxon>
        <taxon>Actinomycetota</taxon>
        <taxon>Actinomycetes</taxon>
        <taxon>Kitasatosporales</taxon>
        <taxon>Streptomycetaceae</taxon>
        <taxon>Streptomyces</taxon>
    </lineage>
</organism>
<accession>A0ABP5YLW8</accession>
<dbReference type="PANTHER" id="PTHR34069:SF2">
    <property type="entry name" value="BETA-KETOACYL-[ACYL-CARRIER-PROTEIN] SYNTHASE III"/>
    <property type="match status" value="1"/>
</dbReference>
<reference evidence="7" key="1">
    <citation type="journal article" date="2019" name="Int. J. Syst. Evol. Microbiol.">
        <title>The Global Catalogue of Microorganisms (GCM) 10K type strain sequencing project: providing services to taxonomists for standard genome sequencing and annotation.</title>
        <authorList>
            <consortium name="The Broad Institute Genomics Platform"/>
            <consortium name="The Broad Institute Genome Sequencing Center for Infectious Disease"/>
            <person name="Wu L."/>
            <person name="Ma J."/>
        </authorList>
    </citation>
    <scope>NUCLEOTIDE SEQUENCE [LARGE SCALE GENOMIC DNA]</scope>
    <source>
        <strain evidence="7">JCM 5062</strain>
    </source>
</reference>
<keyword evidence="3" id="KW-0012">Acyltransferase</keyword>
<proteinExistence type="predicted"/>
<dbReference type="Proteomes" id="UP001499942">
    <property type="component" value="Unassembled WGS sequence"/>
</dbReference>
<dbReference type="EMBL" id="BAAASR010000006">
    <property type="protein sequence ID" value="GAA2483533.1"/>
    <property type="molecule type" value="Genomic_DNA"/>
</dbReference>
<evidence type="ECO:0000256" key="3">
    <source>
        <dbReference type="ARBA" id="ARBA00023315"/>
    </source>
</evidence>
<sequence>MTAIHIIGTGGYQPGEPISTDEIARLVGPLPDEVREGLSIERRFWMIDPETGEHRENNSDMAYKAAVRALESAGLEPGDVDLLVLATGTPDFPLPPLVNMVQERLGLVRCATLELRSGGAGVVQGLDIARMYLQSGVYRTALVIGSEAISPVLAPVFLGKDPDKIRMRDRMPVYMFGDGAGAIVLRAEEGATSGGILGAAMEAIGGDRKPGIHSVGGGTHAPIHEQLKAKRLVDLKVDVVGAGDFTPVMVTEAISSTLRRSGVDVGTVDLCLVPEGNVGWMLESLQELGLDTADWKALDGKIIDSLATMGAVGCAAVPLFLDDAWRSGRIKPGDRLMLVGVESTKWIYAGAVVDWTAPAPTLP</sequence>
<evidence type="ECO:0000313" key="6">
    <source>
        <dbReference type="EMBL" id="GAA2483533.1"/>
    </source>
</evidence>
<feature type="domain" description="Beta-ketoacyl-[acyl-carrier-protein] synthase III C-terminal" evidence="4">
    <location>
        <begin position="258"/>
        <end position="341"/>
    </location>
</feature>
<evidence type="ECO:0000256" key="2">
    <source>
        <dbReference type="ARBA" id="ARBA00022679"/>
    </source>
</evidence>
<evidence type="ECO:0000259" key="4">
    <source>
        <dbReference type="Pfam" id="PF08541"/>
    </source>
</evidence>
<keyword evidence="7" id="KW-1185">Reference proteome</keyword>
<evidence type="ECO:0000259" key="5">
    <source>
        <dbReference type="Pfam" id="PF08545"/>
    </source>
</evidence>
<evidence type="ECO:0000313" key="7">
    <source>
        <dbReference type="Proteomes" id="UP001499942"/>
    </source>
</evidence>
<keyword evidence="2" id="KW-0808">Transferase</keyword>
<dbReference type="InterPro" id="IPR013751">
    <property type="entry name" value="ACP_syn_III_N"/>
</dbReference>
<dbReference type="Pfam" id="PF08545">
    <property type="entry name" value="ACP_syn_III"/>
    <property type="match status" value="1"/>
</dbReference>